<keyword evidence="1" id="KW-0175">Coiled coil</keyword>
<proteinExistence type="predicted"/>
<feature type="coiled-coil region" evidence="1">
    <location>
        <begin position="170"/>
        <end position="197"/>
    </location>
</feature>
<dbReference type="HOGENOM" id="CLU_381995_0_0_1"/>
<keyword evidence="3" id="KW-1185">Reference proteome</keyword>
<dbReference type="AlphaFoldDB" id="Q23BM6"/>
<dbReference type="FunCoup" id="Q23BM6">
    <property type="interactions" value="22"/>
</dbReference>
<dbReference type="GeneID" id="7841939"/>
<organism evidence="2 3">
    <name type="scientific">Tetrahymena thermophila (strain SB210)</name>
    <dbReference type="NCBI Taxonomy" id="312017"/>
    <lineage>
        <taxon>Eukaryota</taxon>
        <taxon>Sar</taxon>
        <taxon>Alveolata</taxon>
        <taxon>Ciliophora</taxon>
        <taxon>Intramacronucleata</taxon>
        <taxon>Oligohymenophorea</taxon>
        <taxon>Hymenostomatida</taxon>
        <taxon>Tetrahymenina</taxon>
        <taxon>Tetrahymenidae</taxon>
        <taxon>Tetrahymena</taxon>
    </lineage>
</organism>
<evidence type="ECO:0000256" key="1">
    <source>
        <dbReference type="SAM" id="Coils"/>
    </source>
</evidence>
<name>Q23BM6_TETTS</name>
<accession>Q23BM6</accession>
<sequence length="513" mass="60245">MEQPNNQFKTCLTHKKEILFLQINKLKQMVGACSSCVTSLKLSGEDLIQVSDVYDFLDNDNQILNEFPSLQDKQILNTYQLEFTSEDKIILLQELANFFADFKIQMTSLIERQEKSVLQNIEQKFQDKVELLKTYNEVCQKGEFKAQFLNYMTNNQDNGMNLTNFITSLNNNQQNNAQILKDQLEAFQKTKAILNQQLPIQQKLKNFAFRLVEDIGKAFLFDYRSGNNQQQISSIQQTLHDQFEAYSELFQQFAQGQTKQIENNKAILSFIKQDPQLQFMKLQQNIHQYDIELNNNLNANISNNQISIAKQNINKFKESINKQANCYLYELVSKLCQQNQLPLGSVNPQLLQSIKSDFYYAQKALPFNNYKIDLDPQAVSKFQFFSIEDFKEKQKYQMKLQLILDKSIQKQYQFIIGAKVYYQSQKEARLFSQNFELYSTNSTDMTKDITKINGEKILNYEFQFLLKDQVLYLKDMKNQKTQKNCEIDLSQQNFLYIEVSSIKQIIINEFNRG</sequence>
<protein>
    <submittedName>
        <fullName evidence="2">ADP-ribosylation factor family protein</fullName>
    </submittedName>
</protein>
<dbReference type="KEGG" id="tet:TTHERM_00233010"/>
<dbReference type="InParanoid" id="Q23BM6"/>
<dbReference type="EMBL" id="GG662718">
    <property type="protein sequence ID" value="EAR94092.2"/>
    <property type="molecule type" value="Genomic_DNA"/>
</dbReference>
<gene>
    <name evidence="2" type="ORF">TTHERM_00233010</name>
</gene>
<dbReference type="RefSeq" id="XP_001014337.2">
    <property type="nucleotide sequence ID" value="XM_001014337.2"/>
</dbReference>
<dbReference type="eggNOG" id="KOG0071">
    <property type="taxonomic scope" value="Eukaryota"/>
</dbReference>
<evidence type="ECO:0000313" key="2">
    <source>
        <dbReference type="EMBL" id="EAR94092.2"/>
    </source>
</evidence>
<dbReference type="Proteomes" id="UP000009168">
    <property type="component" value="Unassembled WGS sequence"/>
</dbReference>
<evidence type="ECO:0000313" key="3">
    <source>
        <dbReference type="Proteomes" id="UP000009168"/>
    </source>
</evidence>
<reference evidence="3" key="1">
    <citation type="journal article" date="2006" name="PLoS Biol.">
        <title>Macronuclear genome sequence of the ciliate Tetrahymena thermophila, a model eukaryote.</title>
        <authorList>
            <person name="Eisen J.A."/>
            <person name="Coyne R.S."/>
            <person name="Wu M."/>
            <person name="Wu D."/>
            <person name="Thiagarajan M."/>
            <person name="Wortman J.R."/>
            <person name="Badger J.H."/>
            <person name="Ren Q."/>
            <person name="Amedeo P."/>
            <person name="Jones K.M."/>
            <person name="Tallon L.J."/>
            <person name="Delcher A.L."/>
            <person name="Salzberg S.L."/>
            <person name="Silva J.C."/>
            <person name="Haas B.J."/>
            <person name="Majoros W.H."/>
            <person name="Farzad M."/>
            <person name="Carlton J.M."/>
            <person name="Smith R.K. Jr."/>
            <person name="Garg J."/>
            <person name="Pearlman R.E."/>
            <person name="Karrer K.M."/>
            <person name="Sun L."/>
            <person name="Manning G."/>
            <person name="Elde N.C."/>
            <person name="Turkewitz A.P."/>
            <person name="Asai D.J."/>
            <person name="Wilkes D.E."/>
            <person name="Wang Y."/>
            <person name="Cai H."/>
            <person name="Collins K."/>
            <person name="Stewart B.A."/>
            <person name="Lee S.R."/>
            <person name="Wilamowska K."/>
            <person name="Weinberg Z."/>
            <person name="Ruzzo W.L."/>
            <person name="Wloga D."/>
            <person name="Gaertig J."/>
            <person name="Frankel J."/>
            <person name="Tsao C.-C."/>
            <person name="Gorovsky M.A."/>
            <person name="Keeling P.J."/>
            <person name="Waller R.F."/>
            <person name="Patron N.J."/>
            <person name="Cherry J.M."/>
            <person name="Stover N.A."/>
            <person name="Krieger C.J."/>
            <person name="del Toro C."/>
            <person name="Ryder H.F."/>
            <person name="Williamson S.C."/>
            <person name="Barbeau R.A."/>
            <person name="Hamilton E.P."/>
            <person name="Orias E."/>
        </authorList>
    </citation>
    <scope>NUCLEOTIDE SEQUENCE [LARGE SCALE GENOMIC DNA]</scope>
    <source>
        <strain evidence="3">SB210</strain>
    </source>
</reference>